<dbReference type="Gene3D" id="3.40.50.1820">
    <property type="entry name" value="alpha/beta hydrolase"/>
    <property type="match status" value="1"/>
</dbReference>
<keyword evidence="2" id="KW-0812">Transmembrane</keyword>
<dbReference type="SUPFAM" id="SSF53474">
    <property type="entry name" value="alpha/beta-Hydrolases"/>
    <property type="match status" value="1"/>
</dbReference>
<keyword evidence="2" id="KW-1133">Transmembrane helix</keyword>
<feature type="transmembrane region" description="Helical" evidence="2">
    <location>
        <begin position="37"/>
        <end position="58"/>
    </location>
</feature>
<dbReference type="Proteomes" id="UP000182054">
    <property type="component" value="Unassembled WGS sequence"/>
</dbReference>
<dbReference type="GO" id="GO:0016747">
    <property type="term" value="F:acyltransferase activity, transferring groups other than amino-acyl groups"/>
    <property type="evidence" value="ECO:0007669"/>
    <property type="project" value="TreeGrafter"/>
</dbReference>
<dbReference type="InterPro" id="IPR029058">
    <property type="entry name" value="AB_hydrolase_fold"/>
</dbReference>
<reference evidence="3 4" key="1">
    <citation type="submission" date="2016-10" db="EMBL/GenBank/DDBJ databases">
        <authorList>
            <person name="de Groot N.N."/>
        </authorList>
    </citation>
    <scope>NUCLEOTIDE SEQUENCE [LARGE SCALE GENOMIC DNA]</scope>
    <source>
        <strain evidence="3 4">DSM 44908</strain>
    </source>
</reference>
<name>A0A1I0UB37_9NOCA</name>
<evidence type="ECO:0000256" key="1">
    <source>
        <dbReference type="SAM" id="MobiDB-lite"/>
    </source>
</evidence>
<dbReference type="InterPro" id="IPR000801">
    <property type="entry name" value="Esterase-like"/>
</dbReference>
<dbReference type="PANTHER" id="PTHR48098:SF1">
    <property type="entry name" value="DIACYLGLYCEROL ACYLTRANSFERASE_MYCOLYLTRANSFERASE AG85A"/>
    <property type="match status" value="1"/>
</dbReference>
<protein>
    <submittedName>
        <fullName evidence="3">Enterochelin esterase</fullName>
    </submittedName>
</protein>
<feature type="transmembrane region" description="Helical" evidence="2">
    <location>
        <begin position="102"/>
        <end position="126"/>
    </location>
</feature>
<dbReference type="InterPro" id="IPR050583">
    <property type="entry name" value="Mycobacterial_A85_antigen"/>
</dbReference>
<organism evidence="3 4">
    <name type="scientific">Rhodococcoides kroppenstedtii</name>
    <dbReference type="NCBI Taxonomy" id="293050"/>
    <lineage>
        <taxon>Bacteria</taxon>
        <taxon>Bacillati</taxon>
        <taxon>Actinomycetota</taxon>
        <taxon>Actinomycetes</taxon>
        <taxon>Mycobacteriales</taxon>
        <taxon>Nocardiaceae</taxon>
        <taxon>Rhodococcoides</taxon>
    </lineage>
</organism>
<dbReference type="RefSeq" id="WP_068362895.1">
    <property type="nucleotide sequence ID" value="NZ_FOJN01000017.1"/>
</dbReference>
<accession>A0A1I0UB37</accession>
<dbReference type="Pfam" id="PF00756">
    <property type="entry name" value="Esterase"/>
    <property type="match status" value="1"/>
</dbReference>
<feature type="transmembrane region" description="Helical" evidence="2">
    <location>
        <begin position="70"/>
        <end position="90"/>
    </location>
</feature>
<dbReference type="OrthoDB" id="3723842at2"/>
<evidence type="ECO:0000256" key="2">
    <source>
        <dbReference type="SAM" id="Phobius"/>
    </source>
</evidence>
<evidence type="ECO:0000313" key="4">
    <source>
        <dbReference type="Proteomes" id="UP000182054"/>
    </source>
</evidence>
<dbReference type="GeneID" id="85487392"/>
<gene>
    <name evidence="3" type="ORF">SAMN05444374_11732</name>
</gene>
<feature type="transmembrane region" description="Helical" evidence="2">
    <location>
        <begin position="12"/>
        <end position="30"/>
    </location>
</feature>
<keyword evidence="2" id="KW-0472">Membrane</keyword>
<dbReference type="EMBL" id="FOJN01000017">
    <property type="protein sequence ID" value="SFA61251.1"/>
    <property type="molecule type" value="Genomic_DNA"/>
</dbReference>
<dbReference type="PANTHER" id="PTHR48098">
    <property type="entry name" value="ENTEROCHELIN ESTERASE-RELATED"/>
    <property type="match status" value="1"/>
</dbReference>
<evidence type="ECO:0000313" key="3">
    <source>
        <dbReference type="EMBL" id="SFA61251.1"/>
    </source>
</evidence>
<sequence>MALLDTSLVSGPLPTVVTSVGVVGLVVLVVSRRRPHLLRSVPISLLAAAALTALGWVVVEKIWRGFPDPIQIAVYVWIGVGLLGLLLLVPRIVAARRWWTKILAVLAAVAVVATASLQVNLVFAAYPTVGSALGLDAAEQVGLDEATDRSTDPITGSPLESVWTPPPDMPSGGRILDTPIPGTASGFSARNAQVYLPPAYFAPRRPLLPVLVLMAGQPGAPDDWLTGGRLVQTMDAYAAEHGGLAPVVVVADATGSAVANPLCVDSPLGNVATYLSTDVPTWVRATLQVNPDPRSWAVGGLSYGGTCALQMATNFPQVYPTFLVLSGQLAPTLGDKQRTLDAAFGGSEAAFEAVNPMNLMATRRYDGSAGVFVVGADDPEYKGYAAQLVAAARAAGMDVQYLEVPGGHSYQTWSEGLRREIGWLGTRTGITA</sequence>
<proteinExistence type="predicted"/>
<feature type="region of interest" description="Disordered" evidence="1">
    <location>
        <begin position="146"/>
        <end position="167"/>
    </location>
</feature>
<dbReference type="AlphaFoldDB" id="A0A1I0UB37"/>